<dbReference type="GeneID" id="19895721"/>
<evidence type="ECO:0000313" key="2">
    <source>
        <dbReference type="EMBL" id="EMR09846.1"/>
    </source>
</evidence>
<evidence type="ECO:0000256" key="1">
    <source>
        <dbReference type="SAM" id="Coils"/>
    </source>
</evidence>
<name>M7NRX1_PNEMU</name>
<sequence length="367" mass="42715">MEEKDIEDLNRYILITKQRHEYELLKSATTKIQMQEENRRARLEIVILTNEKNEMLQSEIIHRQTIKELTEDFQKLQNQYFITEQKNDELNSKVKEYEKKLSHLQNNTLKNNTFVSQDNVLLQRIEFLEKELMNEKSRQNVQNVITEDFESNNFSKTPELNLKNSEKANSIIKTVNKDNESNISTIKNNKLKSVKHLKMKKSNKVKIKENIDIDKYSFNNHSETLKKKDGSMSNIFQVKNNTQVYDPIKSPVVPIKSKKDELKPESAISTFSITPFLDRTNINTKNLLFSPLESNKLETRMILTGDKLKTKKQSISKKKRKLGAIGKTLFDETPKGLINSVFLQNVSPLKHGKKITIQPFATITAKQ</sequence>
<keyword evidence="1" id="KW-0175">Coiled coil</keyword>
<proteinExistence type="predicted"/>
<evidence type="ECO:0000313" key="3">
    <source>
        <dbReference type="Proteomes" id="UP000011958"/>
    </source>
</evidence>
<dbReference type="EMBL" id="AFWA02000009">
    <property type="protein sequence ID" value="EMR09846.1"/>
    <property type="molecule type" value="Genomic_DNA"/>
</dbReference>
<dbReference type="VEuPathDB" id="FungiDB:PNEG_02027"/>
<dbReference type="OrthoDB" id="5386950at2759"/>
<protein>
    <submittedName>
        <fullName evidence="2">Uncharacterized protein</fullName>
    </submittedName>
</protein>
<accession>M7NRX1</accession>
<dbReference type="RefSeq" id="XP_007874007.1">
    <property type="nucleotide sequence ID" value="XM_007875816.1"/>
</dbReference>
<organism evidence="2 3">
    <name type="scientific">Pneumocystis murina (strain B123)</name>
    <name type="common">Mouse pneumocystis pneumonia agent</name>
    <name type="synonym">Pneumocystis carinii f. sp. muris</name>
    <dbReference type="NCBI Taxonomy" id="1069680"/>
    <lineage>
        <taxon>Eukaryota</taxon>
        <taxon>Fungi</taxon>
        <taxon>Dikarya</taxon>
        <taxon>Ascomycota</taxon>
        <taxon>Taphrinomycotina</taxon>
        <taxon>Pneumocystomycetes</taxon>
        <taxon>Pneumocystaceae</taxon>
        <taxon>Pneumocystis</taxon>
    </lineage>
</organism>
<gene>
    <name evidence="2" type="ORF">PNEG_02027</name>
</gene>
<keyword evidence="3" id="KW-1185">Reference proteome</keyword>
<comment type="caution">
    <text evidence="2">The sequence shown here is derived from an EMBL/GenBank/DDBJ whole genome shotgun (WGS) entry which is preliminary data.</text>
</comment>
<reference evidence="3" key="1">
    <citation type="journal article" date="2016" name="Nat. Commun.">
        <title>Genome analysis of three Pneumocystis species reveals adaptation mechanisms to life exclusively in mammalian hosts.</title>
        <authorList>
            <person name="Ma L."/>
            <person name="Chen Z."/>
            <person name="Huang D.W."/>
            <person name="Kutty G."/>
            <person name="Ishihara M."/>
            <person name="Wang H."/>
            <person name="Abouelleil A."/>
            <person name="Bishop L."/>
            <person name="Davey E."/>
            <person name="Deng R."/>
            <person name="Deng X."/>
            <person name="Fan L."/>
            <person name="Fantoni G."/>
            <person name="Fitzgerald M."/>
            <person name="Gogineni E."/>
            <person name="Goldberg J.M."/>
            <person name="Handley G."/>
            <person name="Hu X."/>
            <person name="Huber C."/>
            <person name="Jiao X."/>
            <person name="Jones K."/>
            <person name="Levin J.Z."/>
            <person name="Liu Y."/>
            <person name="Macdonald P."/>
            <person name="Melnikov A."/>
            <person name="Raley C."/>
            <person name="Sassi M."/>
            <person name="Sherman B.T."/>
            <person name="Song X."/>
            <person name="Sykes S."/>
            <person name="Tran B."/>
            <person name="Walsh L."/>
            <person name="Xia Y."/>
            <person name="Yang J."/>
            <person name="Young S."/>
            <person name="Zeng Q."/>
            <person name="Zheng X."/>
            <person name="Stephens R."/>
            <person name="Nusbaum C."/>
            <person name="Birren B.W."/>
            <person name="Azadi P."/>
            <person name="Lempicki R.A."/>
            <person name="Cuomo C.A."/>
            <person name="Kovacs J.A."/>
        </authorList>
    </citation>
    <scope>NUCLEOTIDE SEQUENCE [LARGE SCALE GENOMIC DNA]</scope>
    <source>
        <strain evidence="3">B123</strain>
    </source>
</reference>
<dbReference type="Proteomes" id="UP000011958">
    <property type="component" value="Unassembled WGS sequence"/>
</dbReference>
<dbReference type="HOGENOM" id="CLU_754636_0_0_1"/>
<dbReference type="AlphaFoldDB" id="M7NRX1"/>
<feature type="coiled-coil region" evidence="1">
    <location>
        <begin position="31"/>
        <end position="107"/>
    </location>
</feature>